<dbReference type="InterPro" id="IPR057511">
    <property type="entry name" value="WH_GDS1"/>
</dbReference>
<keyword evidence="4" id="KW-1185">Reference proteome</keyword>
<dbReference type="Gene3D" id="3.10.260.10">
    <property type="entry name" value="Transcription regulator HTH, APSES-type DNA-binding domain"/>
    <property type="match status" value="1"/>
</dbReference>
<feature type="compositionally biased region" description="Polar residues" evidence="1">
    <location>
        <begin position="884"/>
        <end position="895"/>
    </location>
</feature>
<dbReference type="Proteomes" id="UP000245591">
    <property type="component" value="Unassembled WGS sequence"/>
</dbReference>
<dbReference type="SUPFAM" id="SSF54616">
    <property type="entry name" value="DNA-binding domain of Mlu1-box binding protein MBP1"/>
    <property type="match status" value="1"/>
</dbReference>
<feature type="compositionally biased region" description="Polar residues" evidence="1">
    <location>
        <begin position="160"/>
        <end position="175"/>
    </location>
</feature>
<feature type="region of interest" description="Disordered" evidence="1">
    <location>
        <begin position="31"/>
        <end position="52"/>
    </location>
</feature>
<dbReference type="GO" id="GO:0003677">
    <property type="term" value="F:DNA binding"/>
    <property type="evidence" value="ECO:0007669"/>
    <property type="project" value="InterPro"/>
</dbReference>
<evidence type="ECO:0000313" key="3">
    <source>
        <dbReference type="EMBL" id="PWA02365.1"/>
    </source>
</evidence>
<feature type="compositionally biased region" description="Basic and acidic residues" evidence="1">
    <location>
        <begin position="1103"/>
        <end position="1118"/>
    </location>
</feature>
<organism evidence="3 4">
    <name type="scientific">Smittium angustum</name>
    <dbReference type="NCBI Taxonomy" id="133377"/>
    <lineage>
        <taxon>Eukaryota</taxon>
        <taxon>Fungi</taxon>
        <taxon>Fungi incertae sedis</taxon>
        <taxon>Zoopagomycota</taxon>
        <taxon>Kickxellomycotina</taxon>
        <taxon>Harpellomycetes</taxon>
        <taxon>Harpellales</taxon>
        <taxon>Legeriomycetaceae</taxon>
        <taxon>Smittium</taxon>
    </lineage>
</organism>
<accession>A0A2U1JBF4</accession>
<dbReference type="Pfam" id="PF25318">
    <property type="entry name" value="WHD_GDS1"/>
    <property type="match status" value="1"/>
</dbReference>
<evidence type="ECO:0000256" key="1">
    <source>
        <dbReference type="SAM" id="MobiDB-lite"/>
    </source>
</evidence>
<feature type="region of interest" description="Disordered" evidence="1">
    <location>
        <begin position="159"/>
        <end position="194"/>
    </location>
</feature>
<evidence type="ECO:0000313" key="4">
    <source>
        <dbReference type="Proteomes" id="UP000245591"/>
    </source>
</evidence>
<evidence type="ECO:0000259" key="2">
    <source>
        <dbReference type="PROSITE" id="PS51299"/>
    </source>
</evidence>
<feature type="compositionally biased region" description="Polar residues" evidence="1">
    <location>
        <begin position="99"/>
        <end position="109"/>
    </location>
</feature>
<feature type="region of interest" description="Disordered" evidence="1">
    <location>
        <begin position="1103"/>
        <end position="1123"/>
    </location>
</feature>
<feature type="compositionally biased region" description="Polar residues" evidence="1">
    <location>
        <begin position="766"/>
        <end position="787"/>
    </location>
</feature>
<dbReference type="InterPro" id="IPR003163">
    <property type="entry name" value="Tscrpt_reg_HTH_APSES-type"/>
</dbReference>
<dbReference type="InterPro" id="IPR036887">
    <property type="entry name" value="HTH_APSES_sf"/>
</dbReference>
<feature type="region of interest" description="Disordered" evidence="1">
    <location>
        <begin position="732"/>
        <end position="787"/>
    </location>
</feature>
<feature type="region of interest" description="Disordered" evidence="1">
    <location>
        <begin position="1833"/>
        <end position="1854"/>
    </location>
</feature>
<proteinExistence type="predicted"/>
<gene>
    <name evidence="3" type="ORF">BB558_001500</name>
</gene>
<feature type="region of interest" description="Disordered" evidence="1">
    <location>
        <begin position="884"/>
        <end position="928"/>
    </location>
</feature>
<feature type="region of interest" description="Disordered" evidence="1">
    <location>
        <begin position="96"/>
        <end position="115"/>
    </location>
</feature>
<feature type="region of interest" description="Disordered" evidence="1">
    <location>
        <begin position="372"/>
        <end position="399"/>
    </location>
</feature>
<name>A0A2U1JBF4_SMIAN</name>
<protein>
    <recommendedName>
        <fullName evidence="2">HTH APSES-type domain-containing protein</fullName>
    </recommendedName>
</protein>
<comment type="caution">
    <text evidence="3">The sequence shown here is derived from an EMBL/GenBank/DDBJ whole genome shotgun (WGS) entry which is preliminary data.</text>
</comment>
<feature type="compositionally biased region" description="Polar residues" evidence="1">
    <location>
        <begin position="744"/>
        <end position="755"/>
    </location>
</feature>
<feature type="compositionally biased region" description="Polar residues" evidence="1">
    <location>
        <begin position="1833"/>
        <end position="1843"/>
    </location>
</feature>
<reference evidence="3 4" key="1">
    <citation type="journal article" date="2018" name="MBio">
        <title>Comparative Genomics Reveals the Core Gene Toolbox for the Fungus-Insect Symbiosis.</title>
        <authorList>
            <person name="Wang Y."/>
            <person name="Stata M."/>
            <person name="Wang W."/>
            <person name="Stajich J.E."/>
            <person name="White M.M."/>
            <person name="Moncalvo J.M."/>
        </authorList>
    </citation>
    <scope>NUCLEOTIDE SEQUENCE [LARGE SCALE GENOMIC DNA]</scope>
    <source>
        <strain evidence="3 4">AUS-126-30</strain>
    </source>
</reference>
<dbReference type="PROSITE" id="PS51299">
    <property type="entry name" value="HTH_APSES"/>
    <property type="match status" value="1"/>
</dbReference>
<sequence>MNSQENNDIITCNIPNTSVLNNTNTNIQTKKSLPLNGSIPSRASKRLKSSNYSSKTDPFYAYNSLVPTISNTKKSSTNSKLKHASDIEFNHKNSLDKVSINQRDNNITPSDPEKNTDKKIDIIIENTTTTETTTNINLINPENSLNNTESNNIKEEDIATESNTTKTQNEQNPPDTTDPLKNKAPTSPSNKKQENSFDFKLLYPDDSRDKVFVAILQALLLVGNKPCSPKELAKLIMDNDLTVLGGATPYATVSSRISQHFKRVSTEPSSSNREPILGRVANSDNSRKILYCLIPQNKSNSLFSKSLSTSNGDTPNSKNIITSKPFNKKKKFQIKPGLNATKINSNENSFGLYNSTGNKMVKKTNFEKYKRGKPTTLNRTNPQSRLPTNNKNDFHSNTDVEIPSINNFRQLHTEANYDSSDVGNHSYDTSDDNFEDNEINLSFNKNLAPCVYPLESPKNSLKLKLRIKNYSNSLEDEYTHYGGPIYERVNDAEISNSDICEISDYDCENHTSIDEMINSDLTLPCSLRNLGSISKVSNTITSNRSFILNKASLNTNCIKDIFNFPEFSDLIHKTSNEFEESCANNDPTYNDKNMFENKQTIVTTDNNIIPSQIEAINKSTDSSYSNNEDTIKKEIINDTFSNHIQSKDESLYRDDILDVINNDQSEDYIFDKPDFLESDYIFEDFSFSQSSEQELSNLENCPKFGRGKWVPKQSENSPIHDSYSSHINGLSPKANSYGYDPETNEGNTSSISDIRLSTETEIKDTLPNSGNLSDENQTNNIIDTKNPINLPKDHLEFSINTKIIPNKISNTRTLSPKAVSADIYTSKSLTSNKIDQNTLETLIISQSEESSAANSYNGNEMDIDYFYPTMGVKKCVTNYPSTSPNISIDNEPTLNNHKKNKFQQIPRSKTNYEKSEISDSKPYSNKRKMSLPNTFLHKSDSENIATSDLFEPGLMSLSELELLMNDGSFKLKESFEFLDAVNEVSAQVESQINKKVTFQSEKNDNDFDKIESPVSNQKKSNIFEKTSVNFDNSLVLDGKCDKEHISLDKDIETSSNSSPILLDDVNISSSNKETKLTIPSTNINSSKPESIPRVSSLEGGEMCIDKEEGSPSDTENKTSHTSSKLENIIRDFSDTKIKNLKTTEDANTEKQKPILYDTKNIEQNLIENDINSQETLNTNSEPTTNEPIVGTFNEFNNVIIPMSPSVVPALTPINPSTVLTVVETVPVYMTFISRNIPCHEPVPPKQSNDGSDTLLSKSAYLADLNNTPNGCVSASINGSKNKFNLKHNGHETEAHCNQLNKLKPECKTKTFKLLRLAENGYVNASTLLEAGGVNSEQERNIVLSLEVGRFKWRRPDSQLSGTWVPLSRARALAATCSLTNRLGVFLNDNLESYFPSPLPTSFIKSVIMPCLIPALMFPFPRPQFLGRNGKSNTSSTKSSVFGADMIGGFNSSNLESAFQRAKLTSLQALKRHASFNPEFFLKRSSFLAPYNNAKKIKLMPTLGTFSLDDNIKSFDSDGLVARAANLPNKNKILRTLNVHRNLNILRASQSRDILAKGKSNIELFKSIGNYQFFSNENYELVIKPETNQADNTMMDFDNTTMSSISNDNFTNANSVETLDFSKYNKNYEIADNFLLALNTSEKLFGNTTKKDEQNETLQLDIDSEEKSCDKPLGKASEEKVVEDSILLEPGNIRSKENNEIDSLEGTVSKKDLMDQISKLSTKLLQHAKESGKFSVPKDMDIKSFALLNKNYLNEIHNSNISSSEKDKKSGVFLLGDKKKTLESYINGIASTFFHKQPNEILIENQNLELKEISNVNNSKEMLEPNSNEISIQKSNTDESASNPDNKENINDGKINTHRDEILAKSPKILLKSIRIRVPDDASEISTQSINKNDGKNFQITKYSKNFLRKATSKDIYSLNPNLVNEVSFLEMLPVCSKHENRKQAQLLSYRKLVNNLYNSGSSLNRMYPVIDRCTRENDEIHSTIHQREKFDKYEDRQFHFLVSNYLSTINILSCGSKSPDKSTLTGKQIEATNAELKTKRGLDVKMIKHFGNNLFGNVSSLGSVLKFGCCGFCCLNCLKIAKMYYYNEKQ</sequence>
<dbReference type="EMBL" id="MBFU01000081">
    <property type="protein sequence ID" value="PWA02365.1"/>
    <property type="molecule type" value="Genomic_DNA"/>
</dbReference>
<feature type="compositionally biased region" description="Polar residues" evidence="1">
    <location>
        <begin position="375"/>
        <end position="391"/>
    </location>
</feature>
<feature type="compositionally biased region" description="Basic and acidic residues" evidence="1">
    <location>
        <begin position="1844"/>
        <end position="1854"/>
    </location>
</feature>
<feature type="domain" description="HTH APSES-type" evidence="2">
    <location>
        <begin position="1290"/>
        <end position="1397"/>
    </location>
</feature>
<feature type="compositionally biased region" description="Basic and acidic residues" evidence="1">
    <location>
        <begin position="910"/>
        <end position="919"/>
    </location>
</feature>